<sequence>MGLVLAGELHHDPALDTGQLWYAVPALVLLVVVTVWAWRRGRGLWAALAVVAASGVWLLADPVHEPSLWTFMESHAVTPGDLLVLPALVVAGVVLRRGLRDAETARR</sequence>
<dbReference type="Proteomes" id="UP000319514">
    <property type="component" value="Unassembled WGS sequence"/>
</dbReference>
<name>A0A542Z9L2_9MICO</name>
<accession>A0A542Z9L2</accession>
<organism evidence="2 3">
    <name type="scientific">Oryzihumus leptocrescens</name>
    <dbReference type="NCBI Taxonomy" id="297536"/>
    <lineage>
        <taxon>Bacteria</taxon>
        <taxon>Bacillati</taxon>
        <taxon>Actinomycetota</taxon>
        <taxon>Actinomycetes</taxon>
        <taxon>Micrococcales</taxon>
        <taxon>Intrasporangiaceae</taxon>
        <taxon>Oryzihumus</taxon>
    </lineage>
</organism>
<keyword evidence="3" id="KW-1185">Reference proteome</keyword>
<comment type="caution">
    <text evidence="2">The sequence shown here is derived from an EMBL/GenBank/DDBJ whole genome shotgun (WGS) entry which is preliminary data.</text>
</comment>
<evidence type="ECO:0000256" key="1">
    <source>
        <dbReference type="SAM" id="Phobius"/>
    </source>
</evidence>
<feature type="transmembrane region" description="Helical" evidence="1">
    <location>
        <begin position="20"/>
        <end position="38"/>
    </location>
</feature>
<keyword evidence="1" id="KW-0812">Transmembrane</keyword>
<reference evidence="2 3" key="1">
    <citation type="submission" date="2019-06" db="EMBL/GenBank/DDBJ databases">
        <title>Sequencing the genomes of 1000 actinobacteria strains.</title>
        <authorList>
            <person name="Klenk H.-P."/>
        </authorList>
    </citation>
    <scope>NUCLEOTIDE SEQUENCE [LARGE SCALE GENOMIC DNA]</scope>
    <source>
        <strain evidence="2 3">DSM 18082</strain>
    </source>
</reference>
<protein>
    <submittedName>
        <fullName evidence="2">Uncharacterized protein</fullName>
    </submittedName>
</protein>
<dbReference type="EMBL" id="VFOQ01000002">
    <property type="protein sequence ID" value="TQL57034.1"/>
    <property type="molecule type" value="Genomic_DNA"/>
</dbReference>
<evidence type="ECO:0000313" key="2">
    <source>
        <dbReference type="EMBL" id="TQL57034.1"/>
    </source>
</evidence>
<feature type="transmembrane region" description="Helical" evidence="1">
    <location>
        <begin position="43"/>
        <end position="60"/>
    </location>
</feature>
<evidence type="ECO:0000313" key="3">
    <source>
        <dbReference type="Proteomes" id="UP000319514"/>
    </source>
</evidence>
<feature type="transmembrane region" description="Helical" evidence="1">
    <location>
        <begin position="80"/>
        <end position="99"/>
    </location>
</feature>
<dbReference type="AlphaFoldDB" id="A0A542Z9L2"/>
<keyword evidence="1" id="KW-1133">Transmembrane helix</keyword>
<dbReference type="RefSeq" id="WP_141790374.1">
    <property type="nucleotide sequence ID" value="NZ_BAAAKX010000014.1"/>
</dbReference>
<keyword evidence="1" id="KW-0472">Membrane</keyword>
<gene>
    <name evidence="2" type="ORF">FB474_3804</name>
</gene>
<proteinExistence type="predicted"/>